<dbReference type="InterPro" id="IPR003661">
    <property type="entry name" value="HisK_dim/P_dom"/>
</dbReference>
<reference evidence="10 11" key="1">
    <citation type="submission" date="2012-05" db="EMBL/GenBank/DDBJ databases">
        <title>Finished plasmid 1 of genome of Oscillatoria sp. PCC 7112.</title>
        <authorList>
            <consortium name="US DOE Joint Genome Institute"/>
            <person name="Gugger M."/>
            <person name="Coursin T."/>
            <person name="Rippka R."/>
            <person name="Tandeau De Marsac N."/>
            <person name="Huntemann M."/>
            <person name="Wei C.-L."/>
            <person name="Han J."/>
            <person name="Detter J.C."/>
            <person name="Han C."/>
            <person name="Tapia R."/>
            <person name="Davenport K."/>
            <person name="Daligault H."/>
            <person name="Erkkila T."/>
            <person name="Gu W."/>
            <person name="Munk A.C.C."/>
            <person name="Teshima H."/>
            <person name="Xu Y."/>
            <person name="Chain P."/>
            <person name="Chen A."/>
            <person name="Krypides N."/>
            <person name="Mavromatis K."/>
            <person name="Markowitz V."/>
            <person name="Szeto E."/>
            <person name="Ivanova N."/>
            <person name="Mikhailova N."/>
            <person name="Ovchinnikova G."/>
            <person name="Pagani I."/>
            <person name="Pati A."/>
            <person name="Goodwin L."/>
            <person name="Peters L."/>
            <person name="Pitluck S."/>
            <person name="Woyke T."/>
            <person name="Kerfeld C."/>
        </authorList>
    </citation>
    <scope>NUCLEOTIDE SEQUENCE [LARGE SCALE GENOMIC DNA]</scope>
    <source>
        <strain evidence="10 11">PCC 7112</strain>
        <plasmid evidence="10 11">pOSC7112.01</plasmid>
    </source>
</reference>
<dbReference type="SMART" id="SM00387">
    <property type="entry name" value="HATPase_c"/>
    <property type="match status" value="1"/>
</dbReference>
<dbReference type="InterPro" id="IPR003594">
    <property type="entry name" value="HATPase_dom"/>
</dbReference>
<dbReference type="AlphaFoldDB" id="K9VTV8"/>
<dbReference type="FunFam" id="1.10.287.130:FF:000001">
    <property type="entry name" value="Two-component sensor histidine kinase"/>
    <property type="match status" value="1"/>
</dbReference>
<dbReference type="InterPro" id="IPR049835">
    <property type="entry name" value="RppB"/>
</dbReference>
<evidence type="ECO:0000256" key="4">
    <source>
        <dbReference type="ARBA" id="ARBA00022679"/>
    </source>
</evidence>
<dbReference type="GO" id="GO:0000155">
    <property type="term" value="F:phosphorelay sensor kinase activity"/>
    <property type="evidence" value="ECO:0007669"/>
    <property type="project" value="InterPro"/>
</dbReference>
<feature type="transmembrane region" description="Helical" evidence="8">
    <location>
        <begin position="15"/>
        <end position="37"/>
    </location>
</feature>
<dbReference type="PROSITE" id="PS50109">
    <property type="entry name" value="HIS_KIN"/>
    <property type="match status" value="1"/>
</dbReference>
<evidence type="ECO:0000313" key="10">
    <source>
        <dbReference type="EMBL" id="AFZ10645.1"/>
    </source>
</evidence>
<evidence type="ECO:0000256" key="1">
    <source>
        <dbReference type="ARBA" id="ARBA00000085"/>
    </source>
</evidence>
<dbReference type="InterPro" id="IPR036097">
    <property type="entry name" value="HisK_dim/P_sf"/>
</dbReference>
<dbReference type="FunFam" id="3.30.565.10:FF:000006">
    <property type="entry name" value="Sensor histidine kinase WalK"/>
    <property type="match status" value="1"/>
</dbReference>
<evidence type="ECO:0000256" key="8">
    <source>
        <dbReference type="SAM" id="Phobius"/>
    </source>
</evidence>
<keyword evidence="10" id="KW-0614">Plasmid</keyword>
<protein>
    <recommendedName>
        <fullName evidence="2">histidine kinase</fullName>
        <ecNumber evidence="2">2.7.13.3</ecNumber>
    </recommendedName>
</protein>
<dbReference type="EC" id="2.7.13.3" evidence="2"/>
<name>K9VTV8_9CYAN</name>
<dbReference type="InterPro" id="IPR036890">
    <property type="entry name" value="HATPase_C_sf"/>
</dbReference>
<keyword evidence="5 10" id="KW-0418">Kinase</keyword>
<dbReference type="Gene3D" id="3.30.565.10">
    <property type="entry name" value="Histidine kinase-like ATPase, C-terminal domain"/>
    <property type="match status" value="1"/>
</dbReference>
<dbReference type="EMBL" id="CP003615">
    <property type="protein sequence ID" value="AFZ10645.1"/>
    <property type="molecule type" value="Genomic_DNA"/>
</dbReference>
<dbReference type="RefSeq" id="WP_015211817.1">
    <property type="nucleotide sequence ID" value="NZ_CAWLHL010000002.1"/>
</dbReference>
<feature type="domain" description="Histidine kinase" evidence="9">
    <location>
        <begin position="234"/>
        <end position="453"/>
    </location>
</feature>
<evidence type="ECO:0000256" key="6">
    <source>
        <dbReference type="ARBA" id="ARBA00023012"/>
    </source>
</evidence>
<dbReference type="CDD" id="cd00075">
    <property type="entry name" value="HATPase"/>
    <property type="match status" value="1"/>
</dbReference>
<organism evidence="10 11">
    <name type="scientific">Phormidium nigroviride PCC 7112</name>
    <dbReference type="NCBI Taxonomy" id="179408"/>
    <lineage>
        <taxon>Bacteria</taxon>
        <taxon>Bacillati</taxon>
        <taxon>Cyanobacteriota</taxon>
        <taxon>Cyanophyceae</taxon>
        <taxon>Oscillatoriophycideae</taxon>
        <taxon>Oscillatoriales</taxon>
        <taxon>Oscillatoriaceae</taxon>
        <taxon>Phormidium</taxon>
    </lineage>
</organism>
<evidence type="ECO:0000313" key="11">
    <source>
        <dbReference type="Proteomes" id="UP000010478"/>
    </source>
</evidence>
<dbReference type="PRINTS" id="PR00344">
    <property type="entry name" value="BCTRLSENSOR"/>
</dbReference>
<dbReference type="SUPFAM" id="SSF55874">
    <property type="entry name" value="ATPase domain of HSP90 chaperone/DNA topoisomerase II/histidine kinase"/>
    <property type="match status" value="1"/>
</dbReference>
<keyword evidence="8" id="KW-1133">Transmembrane helix</keyword>
<dbReference type="NCBIfam" id="NF041735">
    <property type="entry name" value="hist_kin_RppB"/>
    <property type="match status" value="1"/>
</dbReference>
<dbReference type="Proteomes" id="UP000010478">
    <property type="component" value="Plasmid pOSC7112.01"/>
</dbReference>
<dbReference type="InterPro" id="IPR041610">
    <property type="entry name" value="ArlS_N"/>
</dbReference>
<dbReference type="InterPro" id="IPR004358">
    <property type="entry name" value="Sig_transdc_His_kin-like_C"/>
</dbReference>
<dbReference type="InterPro" id="IPR005467">
    <property type="entry name" value="His_kinase_dom"/>
</dbReference>
<keyword evidence="8" id="KW-0812">Transmembrane</keyword>
<evidence type="ECO:0000256" key="3">
    <source>
        <dbReference type="ARBA" id="ARBA00022553"/>
    </source>
</evidence>
<accession>K9VTV8</accession>
<dbReference type="InterPro" id="IPR050736">
    <property type="entry name" value="Sensor_HK_Regulatory"/>
</dbReference>
<dbReference type="PANTHER" id="PTHR43711:SF1">
    <property type="entry name" value="HISTIDINE KINASE 1"/>
    <property type="match status" value="1"/>
</dbReference>
<evidence type="ECO:0000256" key="7">
    <source>
        <dbReference type="ARBA" id="ARBA00023136"/>
    </source>
</evidence>
<dbReference type="SMART" id="SM00388">
    <property type="entry name" value="HisKA"/>
    <property type="match status" value="1"/>
</dbReference>
<dbReference type="KEGG" id="oni:Osc7112_6503"/>
<geneLocation type="plasmid" evidence="10 11">
    <name>pOSC7112.01</name>
</geneLocation>
<evidence type="ECO:0000256" key="2">
    <source>
        <dbReference type="ARBA" id="ARBA00012438"/>
    </source>
</evidence>
<keyword evidence="11" id="KW-1185">Reference proteome</keyword>
<proteinExistence type="predicted"/>
<gene>
    <name evidence="10" type="ORF">Osc7112_6503</name>
</gene>
<keyword evidence="4" id="KW-0808">Transferase</keyword>
<evidence type="ECO:0000259" key="9">
    <source>
        <dbReference type="PROSITE" id="PS50109"/>
    </source>
</evidence>
<dbReference type="SUPFAM" id="SSF47384">
    <property type="entry name" value="Homodimeric domain of signal transducing histidine kinase"/>
    <property type="match status" value="1"/>
</dbReference>
<feature type="transmembrane region" description="Helical" evidence="8">
    <location>
        <begin position="188"/>
        <end position="214"/>
    </location>
</feature>
<dbReference type="Pfam" id="PF00512">
    <property type="entry name" value="HisKA"/>
    <property type="match status" value="1"/>
</dbReference>
<keyword evidence="7 8" id="KW-0472">Membrane</keyword>
<keyword evidence="3" id="KW-0597">Phosphoprotein</keyword>
<dbReference type="Pfam" id="PF18719">
    <property type="entry name" value="ArlS_N"/>
    <property type="match status" value="1"/>
</dbReference>
<dbReference type="Gene3D" id="1.10.287.130">
    <property type="match status" value="1"/>
</dbReference>
<dbReference type="CDD" id="cd00082">
    <property type="entry name" value="HisKA"/>
    <property type="match status" value="1"/>
</dbReference>
<dbReference type="PANTHER" id="PTHR43711">
    <property type="entry name" value="TWO-COMPONENT HISTIDINE KINASE"/>
    <property type="match status" value="1"/>
</dbReference>
<comment type="catalytic activity">
    <reaction evidence="1">
        <text>ATP + protein L-histidine = ADP + protein N-phospho-L-histidine.</text>
        <dbReference type="EC" id="2.7.13.3"/>
    </reaction>
</comment>
<dbReference type="Pfam" id="PF02518">
    <property type="entry name" value="HATPase_c"/>
    <property type="match status" value="1"/>
</dbReference>
<dbReference type="HOGENOM" id="CLU_000445_89_6_3"/>
<evidence type="ECO:0000256" key="5">
    <source>
        <dbReference type="ARBA" id="ARBA00022777"/>
    </source>
</evidence>
<keyword evidence="6" id="KW-0902">Two-component regulatory system</keyword>
<sequence length="458" mass="51318">MMQTRPFRQTRSRLAFWYVTLMGFILSLCGFAAYEIIIYAHLISIDRELETVTGTVHDSLEPNLKQPRRLEPIFQQILPDICEVKSSCATQQIYAKKNHNSTQRHIFSAIYQVYYYIRFVDDAGQLIATAGIHPDGIPLTVGTKVWQTLEDRQGNRYHQMSIPLHTQDNRLWGYMQVGRSLKELDSRLVALTFVFAVGLPITVLLVVGSSWWLAGLAMRPINHSYQQMKQFTADAAHELRTPVAAIRAAVESVLRMPHLSESEARYALKNVVNQTHRLAEMIDDMLLLSRLEEQKILIQGVSCCLNDLASDLVEEFIDLAFAAKVTLTCEVRVRQLLYVVGDEDQLYRLVSNLIVNAIKYTPAGGKITVVLDRTNGDAAIEVRDTGIGIAPENMKRIFERFYRVSSDRSRDTGGSGLGLAIAQAIVQAHGGSLQVQSELGKGSTFTIRLPLGIPPSLT</sequence>